<organism evidence="1 2">
    <name type="scientific">Brevundimonas subvibrioides</name>
    <dbReference type="NCBI Taxonomy" id="74313"/>
    <lineage>
        <taxon>Bacteria</taxon>
        <taxon>Pseudomonadati</taxon>
        <taxon>Pseudomonadota</taxon>
        <taxon>Alphaproteobacteria</taxon>
        <taxon>Caulobacterales</taxon>
        <taxon>Caulobacteraceae</taxon>
        <taxon>Brevundimonas</taxon>
    </lineage>
</organism>
<reference evidence="1 2" key="1">
    <citation type="submission" date="2017-03" db="EMBL/GenBank/DDBJ databases">
        <title>Lifting the veil on microbial sulfur biogeochemistry in mining wastewaters.</title>
        <authorList>
            <person name="Kantor R.S."/>
            <person name="Colenbrander Nelson T."/>
            <person name="Marshall S."/>
            <person name="Bennett D."/>
            <person name="Apte S."/>
            <person name="Camacho D."/>
            <person name="Thomas B.C."/>
            <person name="Warren L.A."/>
            <person name="Banfield J.F."/>
        </authorList>
    </citation>
    <scope>NUCLEOTIDE SEQUENCE [LARGE SCALE GENOMIC DNA]</scope>
    <source>
        <strain evidence="1">32-68-21</strain>
    </source>
</reference>
<evidence type="ECO:0000313" key="2">
    <source>
        <dbReference type="Proteomes" id="UP000216147"/>
    </source>
</evidence>
<gene>
    <name evidence="1" type="ORF">B7Y86_13280</name>
</gene>
<name>A0A258HH10_9CAUL</name>
<dbReference type="Proteomes" id="UP000216147">
    <property type="component" value="Unassembled WGS sequence"/>
</dbReference>
<sequence length="222" mass="23780">MSTPYEIDISLSPETVKELKDGGYALYGFKAVKSTVVGAAPLVWFTDLNFLNTTRVKWTEQYQAYISTDQIISNGVIDASANVDINLGQTANVDEDQNLTPVSEGTPLAISIFNQSSMPLTAGISQMNNGAANPMCAIPLHGNMLDVVVPIEKVLLTFASNTVNTGTVIYKAYASGLLIDLTADSTRAVSFDINKGWAWDGGTWGVPVKANESLVPLLIEDS</sequence>
<dbReference type="AlphaFoldDB" id="A0A258HH10"/>
<evidence type="ECO:0000313" key="1">
    <source>
        <dbReference type="EMBL" id="OYX55622.1"/>
    </source>
</evidence>
<protein>
    <submittedName>
        <fullName evidence="1">Uncharacterized protein</fullName>
    </submittedName>
</protein>
<dbReference type="EMBL" id="NCEQ01000013">
    <property type="protein sequence ID" value="OYX55622.1"/>
    <property type="molecule type" value="Genomic_DNA"/>
</dbReference>
<comment type="caution">
    <text evidence="1">The sequence shown here is derived from an EMBL/GenBank/DDBJ whole genome shotgun (WGS) entry which is preliminary data.</text>
</comment>
<accession>A0A258HH10</accession>
<proteinExistence type="predicted"/>